<feature type="region of interest" description="Disordered" evidence="1">
    <location>
        <begin position="36"/>
        <end position="55"/>
    </location>
</feature>
<comment type="caution">
    <text evidence="3">The sequence shown here is derived from an EMBL/GenBank/DDBJ whole genome shotgun (WGS) entry which is preliminary data.</text>
</comment>
<proteinExistence type="predicted"/>
<evidence type="ECO:0000259" key="2">
    <source>
        <dbReference type="Pfam" id="PF07589"/>
    </source>
</evidence>
<dbReference type="SUPFAM" id="SSF55486">
    <property type="entry name" value="Metalloproteases ('zincins'), catalytic domain"/>
    <property type="match status" value="1"/>
</dbReference>
<dbReference type="EMBL" id="BHVU01000042">
    <property type="protein sequence ID" value="GCA92428.1"/>
    <property type="molecule type" value="Genomic_DNA"/>
</dbReference>
<dbReference type="NCBIfam" id="TIGR02595">
    <property type="entry name" value="PEP_CTERM"/>
    <property type="match status" value="1"/>
</dbReference>
<accession>A0A510PF42</accession>
<evidence type="ECO:0000256" key="1">
    <source>
        <dbReference type="SAM" id="MobiDB-lite"/>
    </source>
</evidence>
<feature type="domain" description="Ice-binding protein C-terminal" evidence="2">
    <location>
        <begin position="518"/>
        <end position="541"/>
    </location>
</feature>
<evidence type="ECO:0000313" key="3">
    <source>
        <dbReference type="EMBL" id="GCA92428.1"/>
    </source>
</evidence>
<dbReference type="Pfam" id="PF07589">
    <property type="entry name" value="PEP-CTERM"/>
    <property type="match status" value="1"/>
</dbReference>
<name>A0A510PF42_MICAE</name>
<dbReference type="GO" id="GO:0008237">
    <property type="term" value="F:metallopeptidase activity"/>
    <property type="evidence" value="ECO:0007669"/>
    <property type="project" value="InterPro"/>
</dbReference>
<dbReference type="InterPro" id="IPR013424">
    <property type="entry name" value="Ice-binding_C"/>
</dbReference>
<reference evidence="3 4" key="1">
    <citation type="journal article" date="2019" name="Appl. Environ. Microbiol.">
        <title>Co-occurrence of broad and narrow host-range viruses infecting the toxic bloom-forming cyanobacterium Microcystis aeruginosa.</title>
        <authorList>
            <person name="Morimoto D."/>
            <person name="Tominaga K."/>
            <person name="Nishimura Y."/>
            <person name="Yoshida N."/>
            <person name="Kimura S."/>
            <person name="Sako Y."/>
            <person name="Yoshida T."/>
        </authorList>
    </citation>
    <scope>NUCLEOTIDE SEQUENCE [LARGE SCALE GENOMIC DNA]</scope>
    <source>
        <strain evidence="3 4">11-30S32</strain>
    </source>
</reference>
<dbReference type="InterPro" id="IPR024079">
    <property type="entry name" value="MetalloPept_cat_dom_sf"/>
</dbReference>
<evidence type="ECO:0000313" key="4">
    <source>
        <dbReference type="Proteomes" id="UP000321223"/>
    </source>
</evidence>
<protein>
    <recommendedName>
        <fullName evidence="2">Ice-binding protein C-terminal domain-containing protein</fullName>
    </recommendedName>
</protein>
<organism evidence="3 4">
    <name type="scientific">Microcystis aeruginosa 11-30S32</name>
    <dbReference type="NCBI Taxonomy" id="2358142"/>
    <lineage>
        <taxon>Bacteria</taxon>
        <taxon>Bacillati</taxon>
        <taxon>Cyanobacteriota</taxon>
        <taxon>Cyanophyceae</taxon>
        <taxon>Oscillatoriophycideae</taxon>
        <taxon>Chroococcales</taxon>
        <taxon>Microcystaceae</taxon>
        <taxon>Microcystis</taxon>
    </lineage>
</organism>
<gene>
    <name evidence="3" type="ORF">MAE30S32_10800</name>
</gene>
<dbReference type="AlphaFoldDB" id="A0A510PF42"/>
<dbReference type="Proteomes" id="UP000321223">
    <property type="component" value="Unassembled WGS sequence"/>
</dbReference>
<dbReference type="Gene3D" id="3.40.390.10">
    <property type="entry name" value="Collagenase (Catalytic Domain)"/>
    <property type="match status" value="1"/>
</dbReference>
<sequence>MLSNSLDIQLTFRLGFVVPLAASVLGIGVASPGLAIPSTTPHPHGNPETPWQPPGAIPGPEHQHRDTHPLNGKAIKNGGGDVTSTVNIGGGLGFGTDAVWDNRNWRFDRARTQSLTVNPNDYANSATNYAHGFIEQGQNTAVRYRFIDSFDHDGLSPTPDINRWFDDPIGVNMRTGINNAYTAWEAAVNGLQLNVNGIPIVRSIDFMEVAADAAAEIDVRFAGIGSAGFSPTSLYLRFPYRTDYDFDDTVPIGPPPFPNDVDGNGINDNQLDFTHLSLHETGHSLGLGHFGLNRLVNLMVETAAPPLNFGVNAAGIDVGSQDGARDLYSIPVPVSKREEAKATIKSQKNPTVSFNSTTNRLSFSSGVINSADLAGGFSNSIDPLFVGDPLFGATINVTDLMYGGVTANGLHYFDPGVLTITKDNETLLEAAFDLYWLDSTLEDNNPIIDSFTILLTPTINNTIGSTLLDQLNDIAYGGEYFLDFFFQSPNADLVALTNGFTQDATVDVTYYLGPNGTPVPEPSSILGLFAIGGLGLTQLRKKRQ</sequence>